<keyword evidence="2" id="KW-1185">Reference proteome</keyword>
<comment type="caution">
    <text evidence="1">The sequence shown here is derived from an EMBL/GenBank/DDBJ whole genome shotgun (WGS) entry which is preliminary data.</text>
</comment>
<accession>A0ABP7CSB0</accession>
<gene>
    <name evidence="1" type="ORF">GCM10022377_02500</name>
</gene>
<evidence type="ECO:0000313" key="2">
    <source>
        <dbReference type="Proteomes" id="UP001501536"/>
    </source>
</evidence>
<dbReference type="InterPro" id="IPR036380">
    <property type="entry name" value="Isochorismatase-like_sf"/>
</dbReference>
<protein>
    <submittedName>
        <fullName evidence="1">Uncharacterized protein</fullName>
    </submittedName>
</protein>
<dbReference type="Gene3D" id="3.40.50.850">
    <property type="entry name" value="Isochorismatase-like"/>
    <property type="match status" value="1"/>
</dbReference>
<reference evidence="2" key="1">
    <citation type="journal article" date="2019" name="Int. J. Syst. Evol. Microbiol.">
        <title>The Global Catalogue of Microorganisms (GCM) 10K type strain sequencing project: providing services to taxonomists for standard genome sequencing and annotation.</title>
        <authorList>
            <consortium name="The Broad Institute Genomics Platform"/>
            <consortium name="The Broad Institute Genome Sequencing Center for Infectious Disease"/>
            <person name="Wu L."/>
            <person name="Ma J."/>
        </authorList>
    </citation>
    <scope>NUCLEOTIDE SEQUENCE [LARGE SCALE GENOMIC DNA]</scope>
    <source>
        <strain evidence="2">JCM 16961</strain>
    </source>
</reference>
<evidence type="ECO:0000313" key="1">
    <source>
        <dbReference type="EMBL" id="GAA3693388.1"/>
    </source>
</evidence>
<dbReference type="EMBL" id="BAABCJ010000001">
    <property type="protein sequence ID" value="GAA3693388.1"/>
    <property type="molecule type" value="Genomic_DNA"/>
</dbReference>
<dbReference type="SUPFAM" id="SSF52499">
    <property type="entry name" value="Isochorismatase-like hydrolases"/>
    <property type="match status" value="1"/>
</dbReference>
<dbReference type="Proteomes" id="UP001501536">
    <property type="component" value="Unassembled WGS sequence"/>
</dbReference>
<organism evidence="1 2">
    <name type="scientific">Zhihengliuella alba</name>
    <dbReference type="NCBI Taxonomy" id="547018"/>
    <lineage>
        <taxon>Bacteria</taxon>
        <taxon>Bacillati</taxon>
        <taxon>Actinomycetota</taxon>
        <taxon>Actinomycetes</taxon>
        <taxon>Micrococcales</taxon>
        <taxon>Micrococcaceae</taxon>
        <taxon>Zhihengliuella</taxon>
    </lineage>
</organism>
<name>A0ABP7CSB0_9MICC</name>
<sequence length="142" mass="15318">MRDQGIDTVTLAGYMPSNCDHASAADAETRDLAVEVLSDATGAIDLSNESRQICGAGPCQHQRRGLCDPGRLLTGSSLPRGERLPWPIAPKRFRLMSLQMFLDPHSASISVPRTSSSRMHVRRERGLRSGWSTTAGARGCAA</sequence>
<proteinExistence type="predicted"/>